<keyword evidence="2" id="KW-0812">Transmembrane</keyword>
<dbReference type="Proteomes" id="UP000199668">
    <property type="component" value="Unassembled WGS sequence"/>
</dbReference>
<proteinExistence type="predicted"/>
<accession>A0A1I4Q0E6</accession>
<keyword evidence="2" id="KW-1133">Transmembrane helix</keyword>
<protein>
    <submittedName>
        <fullName evidence="3">Uncharacterized protein</fullName>
    </submittedName>
</protein>
<name>A0A1I4Q0E6_9BACI</name>
<feature type="compositionally biased region" description="Basic and acidic residues" evidence="1">
    <location>
        <begin position="43"/>
        <end position="63"/>
    </location>
</feature>
<evidence type="ECO:0000313" key="4">
    <source>
        <dbReference type="Proteomes" id="UP000199668"/>
    </source>
</evidence>
<keyword evidence="2" id="KW-0472">Membrane</keyword>
<gene>
    <name evidence="3" type="ORF">SAMN04488054_1352</name>
</gene>
<reference evidence="3 4" key="1">
    <citation type="submission" date="2016-10" db="EMBL/GenBank/DDBJ databases">
        <authorList>
            <person name="de Groot N.N."/>
        </authorList>
    </citation>
    <scope>NUCLEOTIDE SEQUENCE [LARGE SCALE GENOMIC DNA]</scope>
    <source>
        <strain evidence="3 4">CGMCC 1.6134</strain>
    </source>
</reference>
<evidence type="ECO:0000313" key="3">
    <source>
        <dbReference type="EMBL" id="SFM33542.1"/>
    </source>
</evidence>
<evidence type="ECO:0000256" key="2">
    <source>
        <dbReference type="SAM" id="Phobius"/>
    </source>
</evidence>
<keyword evidence="4" id="KW-1185">Reference proteome</keyword>
<dbReference type="RefSeq" id="WP_245737054.1">
    <property type="nucleotide sequence ID" value="NZ_FOTY01000035.1"/>
</dbReference>
<dbReference type="EMBL" id="FOTY01000035">
    <property type="protein sequence ID" value="SFM33542.1"/>
    <property type="molecule type" value="Genomic_DNA"/>
</dbReference>
<organism evidence="3 4">
    <name type="scientific">Salibacterium qingdaonense</name>
    <dbReference type="NCBI Taxonomy" id="266892"/>
    <lineage>
        <taxon>Bacteria</taxon>
        <taxon>Bacillati</taxon>
        <taxon>Bacillota</taxon>
        <taxon>Bacilli</taxon>
        <taxon>Bacillales</taxon>
        <taxon>Bacillaceae</taxon>
    </lineage>
</organism>
<evidence type="ECO:0000256" key="1">
    <source>
        <dbReference type="SAM" id="MobiDB-lite"/>
    </source>
</evidence>
<feature type="transmembrane region" description="Helical" evidence="2">
    <location>
        <begin position="12"/>
        <end position="28"/>
    </location>
</feature>
<feature type="region of interest" description="Disordered" evidence="1">
    <location>
        <begin position="34"/>
        <end position="92"/>
    </location>
</feature>
<dbReference type="AlphaFoldDB" id="A0A1I4Q0E6"/>
<feature type="compositionally biased region" description="Basic and acidic residues" evidence="1">
    <location>
        <begin position="83"/>
        <end position="92"/>
    </location>
</feature>
<sequence length="92" mass="10677">MKRKLLIRKEVLLLGLMIIFLIVALFYMQRGPETISDSTASDNDSRSFKTEERKGNEEEKPNDSEETESEQAYKPVEPDDDTTPLKDQLERK</sequence>